<feature type="region of interest" description="Disordered" evidence="9">
    <location>
        <begin position="204"/>
        <end position="270"/>
    </location>
</feature>
<keyword evidence="12" id="KW-0808">Transferase</keyword>
<dbReference type="SUPFAM" id="SSF57850">
    <property type="entry name" value="RING/U-box"/>
    <property type="match status" value="1"/>
</dbReference>
<dbReference type="PROSITE" id="PS00518">
    <property type="entry name" value="ZF_RING_1"/>
    <property type="match status" value="1"/>
</dbReference>
<evidence type="ECO:0000256" key="3">
    <source>
        <dbReference type="ARBA" id="ARBA00022723"/>
    </source>
</evidence>
<evidence type="ECO:0000256" key="5">
    <source>
        <dbReference type="ARBA" id="ARBA00022833"/>
    </source>
</evidence>
<feature type="domain" description="RING-type" evidence="11">
    <location>
        <begin position="61"/>
        <end position="109"/>
    </location>
</feature>
<dbReference type="InterPro" id="IPR001841">
    <property type="entry name" value="Znf_RING"/>
</dbReference>
<dbReference type="CDD" id="cd16573">
    <property type="entry name" value="RING-HC_TFB3-like"/>
    <property type="match status" value="1"/>
</dbReference>
<keyword evidence="13" id="KW-1185">Reference proteome</keyword>
<gene>
    <name evidence="12" type="ORF">HDK90DRAFT_414845</name>
</gene>
<dbReference type="NCBIfam" id="TIGR00570">
    <property type="entry name" value="cdk7"/>
    <property type="match status" value="1"/>
</dbReference>
<dbReference type="InterPro" id="IPR013083">
    <property type="entry name" value="Znf_RING/FYVE/PHD"/>
</dbReference>
<dbReference type="InterPro" id="IPR004575">
    <property type="entry name" value="MAT1/Tfb3"/>
</dbReference>
<keyword evidence="5" id="KW-0862">Zinc</keyword>
<comment type="subcellular location">
    <subcellularLocation>
        <location evidence="1">Nucleus</location>
    </subcellularLocation>
</comment>
<keyword evidence="4" id="KW-0863">Zinc-finger</keyword>
<organism evidence="12 13">
    <name type="scientific">Phyllosticta capitalensis</name>
    <dbReference type="NCBI Taxonomy" id="121624"/>
    <lineage>
        <taxon>Eukaryota</taxon>
        <taxon>Fungi</taxon>
        <taxon>Dikarya</taxon>
        <taxon>Ascomycota</taxon>
        <taxon>Pezizomycotina</taxon>
        <taxon>Dothideomycetes</taxon>
        <taxon>Dothideomycetes incertae sedis</taxon>
        <taxon>Botryosphaeriales</taxon>
        <taxon>Phyllostictaceae</taxon>
        <taxon>Phyllosticta</taxon>
    </lineage>
</organism>
<evidence type="ECO:0000313" key="12">
    <source>
        <dbReference type="EMBL" id="KAK8234049.1"/>
    </source>
</evidence>
<dbReference type="InterPro" id="IPR017907">
    <property type="entry name" value="Znf_RING_CS"/>
</dbReference>
<evidence type="ECO:0000259" key="10">
    <source>
        <dbReference type="Pfam" id="PF06391"/>
    </source>
</evidence>
<feature type="domain" description="MAT1 centre" evidence="10">
    <location>
        <begin position="113"/>
        <end position="205"/>
    </location>
</feature>
<evidence type="ECO:0000256" key="4">
    <source>
        <dbReference type="ARBA" id="ARBA00022771"/>
    </source>
</evidence>
<evidence type="ECO:0000313" key="13">
    <source>
        <dbReference type="Proteomes" id="UP001492380"/>
    </source>
</evidence>
<reference evidence="12 13" key="1">
    <citation type="submission" date="2024-04" db="EMBL/GenBank/DDBJ databases">
        <title>Phyllosticta paracitricarpa is synonymous to the EU quarantine fungus P. citricarpa based on phylogenomic analyses.</title>
        <authorList>
            <consortium name="Lawrence Berkeley National Laboratory"/>
            <person name="Van Ingen-Buijs V.A."/>
            <person name="Van Westerhoven A.C."/>
            <person name="Haridas S."/>
            <person name="Skiadas P."/>
            <person name="Martin F."/>
            <person name="Groenewald J.Z."/>
            <person name="Crous P.W."/>
            <person name="Seidl M.F."/>
        </authorList>
    </citation>
    <scope>NUCLEOTIDE SEQUENCE [LARGE SCALE GENOMIC DNA]</scope>
    <source>
        <strain evidence="12 13">CBS 123374</strain>
    </source>
</reference>
<name>A0ABR1YNG9_9PEZI</name>
<keyword evidence="3" id="KW-0479">Metal-binding</keyword>
<evidence type="ECO:0000256" key="2">
    <source>
        <dbReference type="ARBA" id="ARBA00022257"/>
    </source>
</evidence>
<evidence type="ECO:0000256" key="7">
    <source>
        <dbReference type="ARBA" id="ARBA00029873"/>
    </source>
</evidence>
<comment type="caution">
    <text evidence="12">The sequence shown here is derived from an EMBL/GenBank/DDBJ whole genome shotgun (WGS) entry which is preliminary data.</text>
</comment>
<dbReference type="Gene3D" id="3.30.40.10">
    <property type="entry name" value="Zinc/RING finger domain, C3HC4 (zinc finger)"/>
    <property type="match status" value="1"/>
</dbReference>
<evidence type="ECO:0000256" key="9">
    <source>
        <dbReference type="SAM" id="MobiDB-lite"/>
    </source>
</evidence>
<feature type="region of interest" description="Disordered" evidence="9">
    <location>
        <begin position="1"/>
        <end position="23"/>
    </location>
</feature>
<sequence>MSRAARRESGATAVKGPAEDGGEPQLLHAHFSSLRLQEALFLDNDDSEKATPADKFVCDVDICPVCKSSRYLNPNMRFLINPECYHQMCESCVDRIYSHGPAPCRVAGCGKTLRKNRFRKKTFEDVEIEREVDIRRRVAAVFNRREDEFESVQDYNDYLNDVEDITYDLIHRVNVEAAEAKLRAYAESNAASIKENASLAEEEANAQARASGSTPMLPSSSSRIPASGASSAANAPAPANGAPGGGFHIKGLKKRLPKEPEKPYDPFDGDTDTRQYSVVKERYDWGFLDGFTKAVPAAVAGGYDFQEYYSRALCDAFAGFTVFVQDELASTTNATTEAAAQVAVAAGAGGGQGVGAAKTGDVNMDDVF</sequence>
<dbReference type="Proteomes" id="UP001492380">
    <property type="component" value="Unassembled WGS sequence"/>
</dbReference>
<dbReference type="Pfam" id="PF06391">
    <property type="entry name" value="MAT1"/>
    <property type="match status" value="1"/>
</dbReference>
<dbReference type="PANTHER" id="PTHR12683:SF13">
    <property type="entry name" value="CDK-ACTIVATING KINASE ASSEMBLY FACTOR MAT1"/>
    <property type="match status" value="1"/>
</dbReference>
<dbReference type="EMBL" id="JBBWRZ010000006">
    <property type="protein sequence ID" value="KAK8234049.1"/>
    <property type="molecule type" value="Genomic_DNA"/>
</dbReference>
<evidence type="ECO:0000256" key="1">
    <source>
        <dbReference type="ARBA" id="ARBA00004123"/>
    </source>
</evidence>
<feature type="compositionally biased region" description="Low complexity" evidence="9">
    <location>
        <begin position="204"/>
        <end position="241"/>
    </location>
</feature>
<keyword evidence="12" id="KW-0418">Kinase</keyword>
<proteinExistence type="predicted"/>
<evidence type="ECO:0000256" key="8">
    <source>
        <dbReference type="ARBA" id="ARBA00033277"/>
    </source>
</evidence>
<dbReference type="GO" id="GO:0016301">
    <property type="term" value="F:kinase activity"/>
    <property type="evidence" value="ECO:0007669"/>
    <property type="project" value="UniProtKB-KW"/>
</dbReference>
<evidence type="ECO:0000256" key="6">
    <source>
        <dbReference type="ARBA" id="ARBA00023242"/>
    </source>
</evidence>
<accession>A0ABR1YNG9</accession>
<keyword evidence="6" id="KW-0539">Nucleus</keyword>
<evidence type="ECO:0000259" key="11">
    <source>
        <dbReference type="Pfam" id="PF17121"/>
    </source>
</evidence>
<dbReference type="PANTHER" id="PTHR12683">
    <property type="entry name" value="CDK-ACTIVATING KINASE ASSEMBLY FACTOR MAT1"/>
    <property type="match status" value="1"/>
</dbReference>
<dbReference type="InterPro" id="IPR015877">
    <property type="entry name" value="MAT1_centre"/>
</dbReference>
<dbReference type="Pfam" id="PF17121">
    <property type="entry name" value="zf-C3HC4_5"/>
    <property type="match status" value="1"/>
</dbReference>
<protein>
    <recommendedName>
        <fullName evidence="2">RNA polymerase II transcription factor B subunit 3</fullName>
    </recommendedName>
    <alternativeName>
        <fullName evidence="8">RNA polymerase II transcription factor B 38 kDa subunit</fullName>
    </alternativeName>
    <alternativeName>
        <fullName evidence="7">RNA polymerase II transcription factor B p38 subunit</fullName>
    </alternativeName>
</protein>